<name>A0A7G7G4U5_9BACT</name>
<keyword evidence="2" id="KW-1185">Reference proteome</keyword>
<evidence type="ECO:0008006" key="3">
    <source>
        <dbReference type="Google" id="ProtNLM"/>
    </source>
</evidence>
<organism evidence="1 2">
    <name type="scientific">Adhaeribacter swui</name>
    <dbReference type="NCBI Taxonomy" id="2086471"/>
    <lineage>
        <taxon>Bacteria</taxon>
        <taxon>Pseudomonadati</taxon>
        <taxon>Bacteroidota</taxon>
        <taxon>Cytophagia</taxon>
        <taxon>Cytophagales</taxon>
        <taxon>Hymenobacteraceae</taxon>
        <taxon>Adhaeribacter</taxon>
    </lineage>
</organism>
<dbReference type="KEGG" id="aswu:HUW51_05345"/>
<dbReference type="AlphaFoldDB" id="A0A7G7G4U5"/>
<evidence type="ECO:0000313" key="1">
    <source>
        <dbReference type="EMBL" id="QNF32179.1"/>
    </source>
</evidence>
<dbReference type="Proteomes" id="UP000515237">
    <property type="component" value="Chromosome"/>
</dbReference>
<evidence type="ECO:0000313" key="2">
    <source>
        <dbReference type="Proteomes" id="UP000515237"/>
    </source>
</evidence>
<sequence>MKNFKKLSWYVLPIALLLSSCKEDDEAAQPTPNKPNTEAIVLEDIKVKTVLEDRNTDPQVADYFVKQDVRVMAELTIKPGVVIAFAENTGLSVEEAGGILIAKGEPTNKIVFTGEGAHRGFWKGITVFSNSQANEFSHTEIKYAGSYPTLFNQKAALSVFKEAKVAVKNTLIMQSGGYGLHLAEHSILNSFAANTFKDNLEAPLLTAVQNIPKLDGATAFTGNNGRDIIEVTSSSITGTGEVVWPAFTDKTPYRFLGRVTAQTGWKLSPGITIEVVENQMIDVEDGYLNAVGTPEKKITFTGVIKTGASWNGILFYTHNPANVMKQVQISYAGANSLLSGVKSSIALFGTDAANLTITQSSISHSGGYGIHVYGQDATLNADAETSNTFTANALKSVYYED</sequence>
<dbReference type="InterPro" id="IPR011050">
    <property type="entry name" value="Pectin_lyase_fold/virulence"/>
</dbReference>
<gene>
    <name evidence="1" type="ORF">HUW51_05345</name>
</gene>
<reference evidence="1 2" key="1">
    <citation type="journal article" date="2018" name="Int. J. Syst. Evol. Microbiol.">
        <title>Adhaeribacter swui sp. nov., isolated from wet mud.</title>
        <authorList>
            <person name="Kim D.U."/>
            <person name="Kim K.W."/>
            <person name="Kang M.S."/>
            <person name="Kim J.Y."/>
            <person name="Jang J.H."/>
            <person name="Kim M.K."/>
        </authorList>
    </citation>
    <scope>NUCLEOTIDE SEQUENCE [LARGE SCALE GENOMIC DNA]</scope>
    <source>
        <strain evidence="1 2">KCTC 52873</strain>
    </source>
</reference>
<proteinExistence type="predicted"/>
<dbReference type="EMBL" id="CP055156">
    <property type="protein sequence ID" value="QNF32179.1"/>
    <property type="molecule type" value="Genomic_DNA"/>
</dbReference>
<dbReference type="PROSITE" id="PS51257">
    <property type="entry name" value="PROKAR_LIPOPROTEIN"/>
    <property type="match status" value="1"/>
</dbReference>
<dbReference type="RefSeq" id="WP_185272960.1">
    <property type="nucleotide sequence ID" value="NZ_CP055156.1"/>
</dbReference>
<protein>
    <recommendedName>
        <fullName evidence="3">Right-handed parallel beta-helix repeat-containing protein</fullName>
    </recommendedName>
</protein>
<accession>A0A7G7G4U5</accession>
<dbReference type="SUPFAM" id="SSF51126">
    <property type="entry name" value="Pectin lyase-like"/>
    <property type="match status" value="1"/>
</dbReference>